<dbReference type="GO" id="GO:0004029">
    <property type="term" value="F:aldehyde dehydrogenase (NAD+) activity"/>
    <property type="evidence" value="ECO:0007669"/>
    <property type="project" value="TreeGrafter"/>
</dbReference>
<feature type="domain" description="NAD-dependent epimerase/dehydratase" evidence="1">
    <location>
        <begin position="3"/>
        <end position="215"/>
    </location>
</feature>
<dbReference type="PANTHER" id="PTHR48079">
    <property type="entry name" value="PROTEIN YEEZ"/>
    <property type="match status" value="1"/>
</dbReference>
<dbReference type="Gene3D" id="3.40.50.720">
    <property type="entry name" value="NAD(P)-binding Rossmann-like Domain"/>
    <property type="match status" value="1"/>
</dbReference>
<dbReference type="InterPro" id="IPR001509">
    <property type="entry name" value="Epimerase_deHydtase"/>
</dbReference>
<protein>
    <submittedName>
        <fullName evidence="2">NAD(P)-dependent oxidoreductase</fullName>
    </submittedName>
</protein>
<evidence type="ECO:0000313" key="3">
    <source>
        <dbReference type="Proteomes" id="UP000676325"/>
    </source>
</evidence>
<dbReference type="InterPro" id="IPR051783">
    <property type="entry name" value="NAD(P)-dependent_oxidoreduct"/>
</dbReference>
<feature type="non-terminal residue" evidence="2">
    <location>
        <position position="240"/>
    </location>
</feature>
<dbReference type="GO" id="GO:0005737">
    <property type="term" value="C:cytoplasm"/>
    <property type="evidence" value="ECO:0007669"/>
    <property type="project" value="TreeGrafter"/>
</dbReference>
<dbReference type="SUPFAM" id="SSF51735">
    <property type="entry name" value="NAD(P)-binding Rossmann-fold domains"/>
    <property type="match status" value="1"/>
</dbReference>
<evidence type="ECO:0000259" key="1">
    <source>
        <dbReference type="Pfam" id="PF01370"/>
    </source>
</evidence>
<dbReference type="EMBL" id="JAGSOH010000017">
    <property type="protein sequence ID" value="MBR7826469.1"/>
    <property type="molecule type" value="Genomic_DNA"/>
</dbReference>
<dbReference type="Pfam" id="PF01370">
    <property type="entry name" value="Epimerase"/>
    <property type="match status" value="1"/>
</dbReference>
<keyword evidence="3" id="KW-1185">Reference proteome</keyword>
<dbReference type="AlphaFoldDB" id="A0A941IGT0"/>
<accession>A0A941IGT0</accession>
<dbReference type="PANTHER" id="PTHR48079:SF6">
    <property type="entry name" value="NAD(P)-BINDING DOMAIN-CONTAINING PROTEIN-RELATED"/>
    <property type="match status" value="1"/>
</dbReference>
<dbReference type="InterPro" id="IPR036291">
    <property type="entry name" value="NAD(P)-bd_dom_sf"/>
</dbReference>
<organism evidence="2 3">
    <name type="scientific">Actinospica acidithermotolerans</name>
    <dbReference type="NCBI Taxonomy" id="2828514"/>
    <lineage>
        <taxon>Bacteria</taxon>
        <taxon>Bacillati</taxon>
        <taxon>Actinomycetota</taxon>
        <taxon>Actinomycetes</taxon>
        <taxon>Catenulisporales</taxon>
        <taxon>Actinospicaceae</taxon>
        <taxon>Actinospica</taxon>
    </lineage>
</organism>
<name>A0A941IGT0_9ACTN</name>
<comment type="caution">
    <text evidence="2">The sequence shown here is derived from an EMBL/GenBank/DDBJ whole genome shotgun (WGS) entry which is preliminary data.</text>
</comment>
<gene>
    <name evidence="2" type="ORF">KDK95_09160</name>
</gene>
<dbReference type="Proteomes" id="UP000676325">
    <property type="component" value="Unassembled WGS sequence"/>
</dbReference>
<reference evidence="2" key="1">
    <citation type="submission" date="2021-04" db="EMBL/GenBank/DDBJ databases">
        <title>Genome based classification of Actinospica acidithermotolerans sp. nov., an actinobacterium isolated from an Indonesian hot spring.</title>
        <authorList>
            <person name="Kusuma A.B."/>
            <person name="Putra K.E."/>
            <person name="Nafisah S."/>
            <person name="Loh J."/>
            <person name="Nouioui I."/>
            <person name="Goodfellow M."/>
        </authorList>
    </citation>
    <scope>NUCLEOTIDE SEQUENCE</scope>
    <source>
        <strain evidence="2">MGRD01-02</strain>
    </source>
</reference>
<proteinExistence type="predicted"/>
<dbReference type="RefSeq" id="WP_212517618.1">
    <property type="nucleotide sequence ID" value="NZ_JAGSOH010000017.1"/>
</dbReference>
<sequence>MRVLVAGATGAIGRLLVPMLLADGHEVAGTSRSAEGVKAVDARGARGIQMDALDAESVNAAFQAYRPEIIVHQLTALGERDFAANSRLRIEGTRHLADAALEVGARKMVAQSISWVYEAGDTPAAETVPLDESPERSRMMAGVKALEAESARLPEHVVLRYGLLYGPGTWHERGGYVARQLREHAITANDGVSSFIHVEDAARAAVAALEWPNATVNIVDDDPAPSREWLTALAAAFGEP</sequence>
<evidence type="ECO:0000313" key="2">
    <source>
        <dbReference type="EMBL" id="MBR7826469.1"/>
    </source>
</evidence>